<dbReference type="SUPFAM" id="SSF54427">
    <property type="entry name" value="NTF2-like"/>
    <property type="match status" value="1"/>
</dbReference>
<dbReference type="OrthoDB" id="824753at2"/>
<dbReference type="Gene3D" id="3.10.450.50">
    <property type="match status" value="1"/>
</dbReference>
<dbReference type="GO" id="GO:0030638">
    <property type="term" value="P:polyketide metabolic process"/>
    <property type="evidence" value="ECO:0007669"/>
    <property type="project" value="InterPro"/>
</dbReference>
<name>A0A2A8CW43_9BACT</name>
<feature type="compositionally biased region" description="Basic and acidic residues" evidence="1">
    <location>
        <begin position="9"/>
        <end position="34"/>
    </location>
</feature>
<feature type="compositionally biased region" description="Basic and acidic residues" evidence="1">
    <location>
        <begin position="52"/>
        <end position="65"/>
    </location>
</feature>
<accession>A0A2A8CW43</accession>
<gene>
    <name evidence="2" type="ORF">CRI94_12985</name>
</gene>
<keyword evidence="3" id="KW-1185">Reference proteome</keyword>
<reference evidence="2 3" key="1">
    <citation type="submission" date="2017-10" db="EMBL/GenBank/DDBJ databases">
        <title>Draft genome of Longibacter Salinarum.</title>
        <authorList>
            <person name="Goh K.M."/>
            <person name="Shamsir M.S."/>
            <person name="Lim S.W."/>
        </authorList>
    </citation>
    <scope>NUCLEOTIDE SEQUENCE [LARGE SCALE GENOMIC DNA]</scope>
    <source>
        <strain evidence="2 3">KCTC 52045</strain>
    </source>
</reference>
<organism evidence="2 3">
    <name type="scientific">Longibacter salinarum</name>
    <dbReference type="NCBI Taxonomy" id="1850348"/>
    <lineage>
        <taxon>Bacteria</taxon>
        <taxon>Pseudomonadati</taxon>
        <taxon>Rhodothermota</taxon>
        <taxon>Rhodothermia</taxon>
        <taxon>Rhodothermales</taxon>
        <taxon>Salisaetaceae</taxon>
        <taxon>Longibacter</taxon>
    </lineage>
</organism>
<evidence type="ECO:0008006" key="4">
    <source>
        <dbReference type="Google" id="ProtNLM"/>
    </source>
</evidence>
<dbReference type="Pfam" id="PF07366">
    <property type="entry name" value="SnoaL"/>
    <property type="match status" value="1"/>
</dbReference>
<dbReference type="InterPro" id="IPR009959">
    <property type="entry name" value="Cyclase_SnoaL-like"/>
</dbReference>
<evidence type="ECO:0000313" key="2">
    <source>
        <dbReference type="EMBL" id="PEN12912.1"/>
    </source>
</evidence>
<dbReference type="InterPro" id="IPR032710">
    <property type="entry name" value="NTF2-like_dom_sf"/>
</dbReference>
<dbReference type="EMBL" id="PDEQ01000006">
    <property type="protein sequence ID" value="PEN12912.1"/>
    <property type="molecule type" value="Genomic_DNA"/>
</dbReference>
<comment type="caution">
    <text evidence="2">The sequence shown here is derived from an EMBL/GenBank/DDBJ whole genome shotgun (WGS) entry which is preliminary data.</text>
</comment>
<feature type="region of interest" description="Disordered" evidence="1">
    <location>
        <begin position="1"/>
        <end position="71"/>
    </location>
</feature>
<dbReference type="Proteomes" id="UP000220102">
    <property type="component" value="Unassembled WGS sequence"/>
</dbReference>
<evidence type="ECO:0000256" key="1">
    <source>
        <dbReference type="SAM" id="MobiDB-lite"/>
    </source>
</evidence>
<dbReference type="PANTHER" id="PTHR38436:SF1">
    <property type="entry name" value="ESTER CYCLASE"/>
    <property type="match status" value="1"/>
</dbReference>
<proteinExistence type="predicted"/>
<protein>
    <recommendedName>
        <fullName evidence="4">Ester cyclase</fullName>
    </recommendedName>
</protein>
<sequence length="222" mass="24637">MGLQSPGRHSQEENDHSTQEAEAHGKTSSGERRTACTVGRIRKMRAESTAQRFDRSLRTQSKSERAGSGVGHDAPVSCLINTCFAMSTNPSRDVAQRFVQVWNAGRLDVIDDVAASEIIVDYPHFPEPLRGEEAFRKVMEKTYRFFPDLEIEVQDLVAGEEKAAVRWTYRGTHTTGEMFGVEADGTVVEVSGLSMYEIERGRVVSDRGVVDNLGLMDQLGAR</sequence>
<dbReference type="PANTHER" id="PTHR38436">
    <property type="entry name" value="POLYKETIDE CYCLASE SNOAL-LIKE DOMAIN"/>
    <property type="match status" value="1"/>
</dbReference>
<dbReference type="AlphaFoldDB" id="A0A2A8CW43"/>
<evidence type="ECO:0000313" key="3">
    <source>
        <dbReference type="Proteomes" id="UP000220102"/>
    </source>
</evidence>